<gene>
    <name evidence="1" type="ORF">ACE1CC_27275</name>
</gene>
<comment type="caution">
    <text evidence="1">The sequence shown here is derived from an EMBL/GenBank/DDBJ whole genome shotgun (WGS) entry which is preliminary data.</text>
</comment>
<reference evidence="1 2" key="1">
    <citation type="submission" date="2024-09" db="EMBL/GenBank/DDBJ databases">
        <title>Floridaenema gen nov. (Aerosakkonemataceae, Aerosakkonematales ord. nov., Cyanobacteria) from benthic tropical and subtropical fresh waters, with the description of four new species.</title>
        <authorList>
            <person name="Moretto J.A."/>
            <person name="Berthold D.E."/>
            <person name="Lefler F.W."/>
            <person name="Huang I.-S."/>
            <person name="Laughinghouse H. IV."/>
        </authorList>
    </citation>
    <scope>NUCLEOTIDE SEQUENCE [LARGE SCALE GENOMIC DNA]</scope>
    <source>
        <strain evidence="1 2">BLCC-F46</strain>
    </source>
</reference>
<protein>
    <submittedName>
        <fullName evidence="1">Uncharacterized protein</fullName>
    </submittedName>
</protein>
<sequence>MAPDSDRHNKIVNQLIQHNRVKGHFLFKDIQKSVPWTKVGIELTSQAETNDDAIKGYVDRVIGLLPDSGYKGVVVDMELGRNPNFTLGQMGVIPEKVINTLSERTDAKQIDCLIFSNSFVRDGDIMKHGISSSWHNKFRNMYVYYWDGKNESPEWIDGSYFKQN</sequence>
<keyword evidence="2" id="KW-1185">Reference proteome</keyword>
<proteinExistence type="predicted"/>
<dbReference type="Proteomes" id="UP001576774">
    <property type="component" value="Unassembled WGS sequence"/>
</dbReference>
<name>A0ABV4XCP7_9CYAN</name>
<evidence type="ECO:0000313" key="2">
    <source>
        <dbReference type="Proteomes" id="UP001576774"/>
    </source>
</evidence>
<dbReference type="EMBL" id="JBHFNQ010000206">
    <property type="protein sequence ID" value="MFB2880567.1"/>
    <property type="molecule type" value="Genomic_DNA"/>
</dbReference>
<dbReference type="RefSeq" id="WP_413273579.1">
    <property type="nucleotide sequence ID" value="NZ_JBHFNQ010000206.1"/>
</dbReference>
<accession>A0ABV4XCP7</accession>
<evidence type="ECO:0000313" key="1">
    <source>
        <dbReference type="EMBL" id="MFB2880567.1"/>
    </source>
</evidence>
<organism evidence="1 2">
    <name type="scientific">Floridaenema aerugineum BLCC-F46</name>
    <dbReference type="NCBI Taxonomy" id="3153654"/>
    <lineage>
        <taxon>Bacteria</taxon>
        <taxon>Bacillati</taxon>
        <taxon>Cyanobacteriota</taxon>
        <taxon>Cyanophyceae</taxon>
        <taxon>Oscillatoriophycideae</taxon>
        <taxon>Aerosakkonematales</taxon>
        <taxon>Aerosakkonemataceae</taxon>
        <taxon>Floridanema</taxon>
        <taxon>Floridanema aerugineum</taxon>
    </lineage>
</organism>